<keyword evidence="3" id="KW-1185">Reference proteome</keyword>
<feature type="region of interest" description="Disordered" evidence="1">
    <location>
        <begin position="310"/>
        <end position="374"/>
    </location>
</feature>
<evidence type="ECO:0000313" key="2">
    <source>
        <dbReference type="EMBL" id="NYE20473.1"/>
    </source>
</evidence>
<comment type="caution">
    <text evidence="2">The sequence shown here is derived from an EMBL/GenBank/DDBJ whole genome shotgun (WGS) entry which is preliminary data.</text>
</comment>
<feature type="region of interest" description="Disordered" evidence="1">
    <location>
        <begin position="216"/>
        <end position="239"/>
    </location>
</feature>
<name>A0A7Y9GPU4_9MICO</name>
<feature type="compositionally biased region" description="Acidic residues" evidence="1">
    <location>
        <begin position="341"/>
        <end position="357"/>
    </location>
</feature>
<dbReference type="Proteomes" id="UP000576969">
    <property type="component" value="Unassembled WGS sequence"/>
</dbReference>
<feature type="compositionally biased region" description="Low complexity" evidence="1">
    <location>
        <begin position="216"/>
        <end position="227"/>
    </location>
</feature>
<dbReference type="RefSeq" id="WP_179490468.1">
    <property type="nucleotide sequence ID" value="NZ_JACCBV010000001.1"/>
</dbReference>
<protein>
    <submittedName>
        <fullName evidence="2">Uncharacterized protein</fullName>
    </submittedName>
</protein>
<proteinExistence type="predicted"/>
<organism evidence="2 3">
    <name type="scientific">Microbacterium immunditiarum</name>
    <dbReference type="NCBI Taxonomy" id="337480"/>
    <lineage>
        <taxon>Bacteria</taxon>
        <taxon>Bacillati</taxon>
        <taxon>Actinomycetota</taxon>
        <taxon>Actinomycetes</taxon>
        <taxon>Micrococcales</taxon>
        <taxon>Microbacteriaceae</taxon>
        <taxon>Microbacterium</taxon>
    </lineage>
</organism>
<evidence type="ECO:0000313" key="3">
    <source>
        <dbReference type="Proteomes" id="UP000576969"/>
    </source>
</evidence>
<reference evidence="2 3" key="1">
    <citation type="submission" date="2020-07" db="EMBL/GenBank/DDBJ databases">
        <title>Sequencing the genomes of 1000 actinobacteria strains.</title>
        <authorList>
            <person name="Klenk H.-P."/>
        </authorList>
    </citation>
    <scope>NUCLEOTIDE SEQUENCE [LARGE SCALE GENOMIC DNA]</scope>
    <source>
        <strain evidence="2 3">DSM 24662</strain>
    </source>
</reference>
<gene>
    <name evidence="2" type="ORF">BJ991_002501</name>
</gene>
<dbReference type="AlphaFoldDB" id="A0A7Y9GPU4"/>
<feature type="compositionally biased region" description="Basic and acidic residues" evidence="1">
    <location>
        <begin position="321"/>
        <end position="333"/>
    </location>
</feature>
<sequence>MDEKALLDDRLMAAYRPMRTVSGGDESPWPGTLVRAASGHTCVVVESRRFGAEWPGWSADPEGHVLGALDLIRRVEGHDVVVPVCVERVDAFVRRREASGAPLSLGETVTLAVSVVRGFAELTPVGGAVGRWWVTDTGRPLFACGVAGDTVAQASAELLRALEAPRAAAALDEAVRAVLAERPSRQDLDAVEQRLFDLARPEPLALTVFGPRRARATATTDAPADAPWTRRRSAIASSEDEPRGLLATILRHIDADLGDAASRVATDVWRRLRSVGSGGRRKPWLLAGGLAAAIVTGGFVWPAGADDAGGGEVPAVSAPSERGEDAPRPHDATSEGNTDPGVEDGSEAVTDDADEGAASDRESTDAAAAPEPAPGDLVTIANELLSARSACAGGADCLSNVVEDPSAAFPPGVVDLPTDARSLSLVDEFGGVAVLRVERVDGASAAQLVVVVRGGEGWLLRDVYDVESD</sequence>
<accession>A0A7Y9GPU4</accession>
<dbReference type="EMBL" id="JACCBV010000001">
    <property type="protein sequence ID" value="NYE20473.1"/>
    <property type="molecule type" value="Genomic_DNA"/>
</dbReference>
<evidence type="ECO:0000256" key="1">
    <source>
        <dbReference type="SAM" id="MobiDB-lite"/>
    </source>
</evidence>